<feature type="domain" description="YgjP-like metallopeptidase" evidence="1">
    <location>
        <begin position="23"/>
        <end position="227"/>
    </location>
</feature>
<evidence type="ECO:0000259" key="1">
    <source>
        <dbReference type="Pfam" id="PF01863"/>
    </source>
</evidence>
<dbReference type="CDD" id="cd07344">
    <property type="entry name" value="M48_yhfN_like"/>
    <property type="match status" value="1"/>
</dbReference>
<dbReference type="InterPro" id="IPR002725">
    <property type="entry name" value="YgjP-like_metallopeptidase"/>
</dbReference>
<dbReference type="AlphaFoldDB" id="A0A1J5RTB4"/>
<dbReference type="Gene3D" id="3.30.2010.10">
    <property type="entry name" value="Metalloproteases ('zincins'), catalytic domain"/>
    <property type="match status" value="1"/>
</dbReference>
<dbReference type="EMBL" id="MLJW01000169">
    <property type="protein sequence ID" value="OIQ95324.1"/>
    <property type="molecule type" value="Genomic_DNA"/>
</dbReference>
<sequence>MSHTLTLPSGDQLHYQLERRQRRTVGLKITASGLVIHAPKRISQSQLEGLIALKADWIRKKLAAITANQIPALQWQDGEQLQFLGNPLTLAIRHDVRSRAVNYEPGILQLAMPNHLDQAAVARKVVQWYGKQAIADFARRLALFATRLGVPTPSLFLSNARTRWGSCNSRQEIRLSWRLLQAPPHIINYVICHELAHLKEMNHSAKFWAVVASIYPDYKTAEKDLKTLSHQLHRM</sequence>
<reference evidence="2" key="1">
    <citation type="submission" date="2016-10" db="EMBL/GenBank/DDBJ databases">
        <title>Sequence of Gallionella enrichment culture.</title>
        <authorList>
            <person name="Poehlein A."/>
            <person name="Muehling M."/>
            <person name="Daniel R."/>
        </authorList>
    </citation>
    <scope>NUCLEOTIDE SEQUENCE</scope>
</reference>
<evidence type="ECO:0000313" key="2">
    <source>
        <dbReference type="EMBL" id="OIQ95324.1"/>
    </source>
</evidence>
<name>A0A1J5RTB4_9ZZZZ</name>
<comment type="caution">
    <text evidence="2">The sequence shown here is derived from an EMBL/GenBank/DDBJ whole genome shotgun (WGS) entry which is preliminary data.</text>
</comment>
<gene>
    <name evidence="2" type="ORF">GALL_226990</name>
</gene>
<proteinExistence type="predicted"/>
<dbReference type="PANTHER" id="PTHR30399">
    <property type="entry name" value="UNCHARACTERIZED PROTEIN YGJP"/>
    <property type="match status" value="1"/>
</dbReference>
<dbReference type="PANTHER" id="PTHR30399:SF1">
    <property type="entry name" value="UTP PYROPHOSPHATASE"/>
    <property type="match status" value="1"/>
</dbReference>
<organism evidence="2">
    <name type="scientific">mine drainage metagenome</name>
    <dbReference type="NCBI Taxonomy" id="410659"/>
    <lineage>
        <taxon>unclassified sequences</taxon>
        <taxon>metagenomes</taxon>
        <taxon>ecological metagenomes</taxon>
    </lineage>
</organism>
<dbReference type="InterPro" id="IPR053136">
    <property type="entry name" value="UTP_pyrophosphatase-like"/>
</dbReference>
<accession>A0A1J5RTB4</accession>
<protein>
    <submittedName>
        <fullName evidence="2">WLM domain protein</fullName>
    </submittedName>
</protein>
<dbReference type="Pfam" id="PF01863">
    <property type="entry name" value="YgjP-like"/>
    <property type="match status" value="1"/>
</dbReference>